<evidence type="ECO:0000259" key="1">
    <source>
        <dbReference type="Pfam" id="PF13767"/>
    </source>
</evidence>
<gene>
    <name evidence="2" type="ordered locus">Cyast_1890</name>
</gene>
<accession>K9YN59</accession>
<dbReference type="KEGG" id="csn:Cyast_1890"/>
<dbReference type="InterPro" id="IPR025433">
    <property type="entry name" value="DUF4168"/>
</dbReference>
<evidence type="ECO:0000313" key="2">
    <source>
        <dbReference type="EMBL" id="AFZ47845.1"/>
    </source>
</evidence>
<reference evidence="3" key="1">
    <citation type="journal article" date="2013" name="Proc. Natl. Acad. Sci. U.S.A.">
        <title>Improving the coverage of the cyanobacterial phylum using diversity-driven genome sequencing.</title>
        <authorList>
            <person name="Shih P.M."/>
            <person name="Wu D."/>
            <person name="Latifi A."/>
            <person name="Axen S.D."/>
            <person name="Fewer D.P."/>
            <person name="Talla E."/>
            <person name="Calteau A."/>
            <person name="Cai F."/>
            <person name="Tandeau de Marsac N."/>
            <person name="Rippka R."/>
            <person name="Herdman M."/>
            <person name="Sivonen K."/>
            <person name="Coursin T."/>
            <person name="Laurent T."/>
            <person name="Goodwin L."/>
            <person name="Nolan M."/>
            <person name="Davenport K.W."/>
            <person name="Han C.S."/>
            <person name="Rubin E.M."/>
            <person name="Eisen J.A."/>
            <person name="Woyke T."/>
            <person name="Gugger M."/>
            <person name="Kerfeld C.A."/>
        </authorList>
    </citation>
    <scope>NUCLEOTIDE SEQUENCE [LARGE SCALE GENOMIC DNA]</scope>
    <source>
        <strain evidence="3">ATCC 29140 / PCC 7202</strain>
    </source>
</reference>
<dbReference type="EMBL" id="CP003940">
    <property type="protein sequence ID" value="AFZ47845.1"/>
    <property type="molecule type" value="Genomic_DNA"/>
</dbReference>
<dbReference type="eggNOG" id="ENOG5032VR9">
    <property type="taxonomic scope" value="Bacteria"/>
</dbReference>
<organism evidence="2 3">
    <name type="scientific">Cyanobacterium stanieri (strain ATCC 29140 / PCC 7202)</name>
    <dbReference type="NCBI Taxonomy" id="292563"/>
    <lineage>
        <taxon>Bacteria</taxon>
        <taxon>Bacillati</taxon>
        <taxon>Cyanobacteriota</taxon>
        <taxon>Cyanophyceae</taxon>
        <taxon>Oscillatoriophycideae</taxon>
        <taxon>Chroococcales</taxon>
        <taxon>Geminocystaceae</taxon>
        <taxon>Cyanobacterium</taxon>
    </lineage>
</organism>
<protein>
    <recommendedName>
        <fullName evidence="1">DUF4168 domain-containing protein</fullName>
    </recommendedName>
</protein>
<name>K9YN59_CYASC</name>
<dbReference type="HOGENOM" id="CLU_123293_1_0_3"/>
<proteinExistence type="predicted"/>
<dbReference type="Proteomes" id="UP000010483">
    <property type="component" value="Chromosome"/>
</dbReference>
<keyword evidence="3" id="KW-1185">Reference proteome</keyword>
<dbReference type="AlphaFoldDB" id="K9YN59"/>
<dbReference type="BioCyc" id="CSTA292563:G1353-1899-MONOMER"/>
<sequence>MINTIKGLSTIKLSTSQIILMLGLSSLGILTGVTPEYHTQSNSFKISNQVLAQSFSDADLTRYAQAAIEIERLRRSTFANIESIVGQERSSQLACHQKDSINELPSNARTMMNDFCQNSEVIVRRNGLTMNQFNQITQQVRQDNELRSRLRDITRQL</sequence>
<dbReference type="STRING" id="292563.Cyast_1890"/>
<feature type="domain" description="DUF4168" evidence="1">
    <location>
        <begin position="56"/>
        <end position="149"/>
    </location>
</feature>
<dbReference type="Pfam" id="PF13767">
    <property type="entry name" value="DUF4168"/>
    <property type="match status" value="1"/>
</dbReference>
<evidence type="ECO:0000313" key="3">
    <source>
        <dbReference type="Proteomes" id="UP000010483"/>
    </source>
</evidence>